<dbReference type="EMBL" id="CP110257">
    <property type="protein sequence ID" value="UZD55238.1"/>
    <property type="molecule type" value="Genomic_DNA"/>
</dbReference>
<dbReference type="Proteomes" id="UP001163266">
    <property type="component" value="Chromosome"/>
</dbReference>
<dbReference type="HAMAP" id="MF_01186">
    <property type="entry name" value="LPS_assembly_LptE"/>
    <property type="match status" value="1"/>
</dbReference>
<evidence type="ECO:0000256" key="5">
    <source>
        <dbReference type="ARBA" id="ARBA00023288"/>
    </source>
</evidence>
<dbReference type="PROSITE" id="PS51257">
    <property type="entry name" value="PROKAR_LIPOPROTEIN"/>
    <property type="match status" value="1"/>
</dbReference>
<evidence type="ECO:0000256" key="4">
    <source>
        <dbReference type="ARBA" id="ARBA00023237"/>
    </source>
</evidence>
<keyword evidence="2 6" id="KW-0472">Membrane</keyword>
<keyword evidence="5 6" id="KW-0449">Lipoprotein</keyword>
<reference evidence="7" key="1">
    <citation type="submission" date="2022-10" db="EMBL/GenBank/DDBJ databases">
        <title>Complete genome sequence of Schlegelella aquatica LMG 23380.</title>
        <authorList>
            <person name="Musilova J."/>
            <person name="Kourilova X."/>
            <person name="Bezdicek M."/>
            <person name="Hermankova K."/>
            <person name="Obruca S."/>
            <person name="Sedlar K."/>
        </authorList>
    </citation>
    <scope>NUCLEOTIDE SEQUENCE</scope>
    <source>
        <strain evidence="7">LMG 23380</strain>
    </source>
</reference>
<accession>A0ABY6MT93</accession>
<keyword evidence="4 6" id="KW-0998">Cell outer membrane</keyword>
<evidence type="ECO:0000256" key="2">
    <source>
        <dbReference type="ARBA" id="ARBA00023136"/>
    </source>
</evidence>
<gene>
    <name evidence="6 7" type="primary">lptE</name>
    <name evidence="7" type="ORF">OMP39_01175</name>
</gene>
<organism evidence="7 8">
    <name type="scientific">Caldimonas aquatica</name>
    <dbReference type="NCBI Taxonomy" id="376175"/>
    <lineage>
        <taxon>Bacteria</taxon>
        <taxon>Pseudomonadati</taxon>
        <taxon>Pseudomonadota</taxon>
        <taxon>Betaproteobacteria</taxon>
        <taxon>Burkholderiales</taxon>
        <taxon>Sphaerotilaceae</taxon>
        <taxon>Caldimonas</taxon>
    </lineage>
</organism>
<dbReference type="Pfam" id="PF04390">
    <property type="entry name" value="LptE"/>
    <property type="match status" value="1"/>
</dbReference>
<proteinExistence type="inferred from homology"/>
<dbReference type="Gene3D" id="3.30.160.150">
    <property type="entry name" value="Lipoprotein like domain"/>
    <property type="match status" value="1"/>
</dbReference>
<comment type="subcellular location">
    <subcellularLocation>
        <location evidence="6">Cell outer membrane</location>
        <topology evidence="6">Lipid-anchor</topology>
    </subcellularLocation>
</comment>
<comment type="function">
    <text evidence="6">Together with LptD, is involved in the assembly of lipopolysaccharide (LPS) at the surface of the outer membrane. Required for the proper assembly of LptD. Binds LPS and may serve as the LPS recognition site at the outer membrane.</text>
</comment>
<keyword evidence="3 6" id="KW-0564">Palmitate</keyword>
<evidence type="ECO:0000256" key="1">
    <source>
        <dbReference type="ARBA" id="ARBA00022729"/>
    </source>
</evidence>
<evidence type="ECO:0000256" key="6">
    <source>
        <dbReference type="HAMAP-Rule" id="MF_01186"/>
    </source>
</evidence>
<dbReference type="InterPro" id="IPR007485">
    <property type="entry name" value="LPS_assembly_LptE"/>
</dbReference>
<keyword evidence="1 6" id="KW-0732">Signal</keyword>
<evidence type="ECO:0000313" key="7">
    <source>
        <dbReference type="EMBL" id="UZD55238.1"/>
    </source>
</evidence>
<dbReference type="PANTHER" id="PTHR38098">
    <property type="entry name" value="LPS-ASSEMBLY LIPOPROTEIN LPTE"/>
    <property type="match status" value="1"/>
</dbReference>
<comment type="similarity">
    <text evidence="6">Belongs to the LptE lipoprotein family.</text>
</comment>
<dbReference type="PANTHER" id="PTHR38098:SF1">
    <property type="entry name" value="LPS-ASSEMBLY LIPOPROTEIN LPTE"/>
    <property type="match status" value="1"/>
</dbReference>
<protein>
    <recommendedName>
        <fullName evidence="6">LPS-assembly lipoprotein LptE</fullName>
    </recommendedName>
</protein>
<comment type="subunit">
    <text evidence="6">Component of the lipopolysaccharide transport and assembly complex. Interacts with LptD.</text>
</comment>
<evidence type="ECO:0000256" key="3">
    <source>
        <dbReference type="ARBA" id="ARBA00023139"/>
    </source>
</evidence>
<dbReference type="RefSeq" id="WP_264892996.1">
    <property type="nucleotide sequence ID" value="NZ_CP110257.1"/>
</dbReference>
<keyword evidence="8" id="KW-1185">Reference proteome</keyword>
<name>A0ABY6MT93_9BURK</name>
<sequence length="175" mass="19340">MTRALPGRPLPRRSLPRRGWLAGVAALVLAGCGFRLRGAPELPFRSIHLGFAPRSELGQEVRRQLATLPGLRLAETPQEADVVLDVLDDRMSRAVTATTGAGQVREFDVRAYLRFRLRTPAGRELIPETALVQSQLLSYNESAALGKELEEAELVRDLRRDLAAQLLRRLAAAKL</sequence>
<evidence type="ECO:0000313" key="8">
    <source>
        <dbReference type="Proteomes" id="UP001163266"/>
    </source>
</evidence>